<organism evidence="1 2">
    <name type="scientific">Coemansia nantahalensis</name>
    <dbReference type="NCBI Taxonomy" id="2789366"/>
    <lineage>
        <taxon>Eukaryota</taxon>
        <taxon>Fungi</taxon>
        <taxon>Fungi incertae sedis</taxon>
        <taxon>Zoopagomycota</taxon>
        <taxon>Kickxellomycotina</taxon>
        <taxon>Kickxellomycetes</taxon>
        <taxon>Kickxellales</taxon>
        <taxon>Kickxellaceae</taxon>
        <taxon>Coemansia</taxon>
    </lineage>
</organism>
<protein>
    <submittedName>
        <fullName evidence="1">Uncharacterized protein</fullName>
    </submittedName>
</protein>
<name>A0ACC1K177_9FUNG</name>
<dbReference type="Proteomes" id="UP001140234">
    <property type="component" value="Unassembled WGS sequence"/>
</dbReference>
<accession>A0ACC1K177</accession>
<comment type="caution">
    <text evidence="1">The sequence shown here is derived from an EMBL/GenBank/DDBJ whole genome shotgun (WGS) entry which is preliminary data.</text>
</comment>
<gene>
    <name evidence="1" type="ORF">IWQ57_002330</name>
</gene>
<sequence length="260" mass="27758">MVPGGWEQRSALREALVEVLWPLLAAACTWAISAHAARRANDTPAARLGLSGNDNRARLGPALVVVFCAQTVAHAMLLGLRLSGGDGTQPALTPAFALLQWALATAVASRQLIAYLRSMRHRHVGLFGHGVLAFVVASLCASLAQAYFAFFVPSRWTTPMVGRGVSSESLLLEARLALNAAAVCVLLTLRKLPEPSSPAALTAVPGELERLLGLDCGDAYSALQARERLLSPDDKIRRPSSETGDSILQNTLFCWVGQRI</sequence>
<feature type="non-terminal residue" evidence="1">
    <location>
        <position position="260"/>
    </location>
</feature>
<reference evidence="1" key="1">
    <citation type="submission" date="2022-07" db="EMBL/GenBank/DDBJ databases">
        <title>Phylogenomic reconstructions and comparative analyses of Kickxellomycotina fungi.</title>
        <authorList>
            <person name="Reynolds N.K."/>
            <person name="Stajich J.E."/>
            <person name="Barry K."/>
            <person name="Grigoriev I.V."/>
            <person name="Crous P."/>
            <person name="Smith M.E."/>
        </authorList>
    </citation>
    <scope>NUCLEOTIDE SEQUENCE</scope>
    <source>
        <strain evidence="1">CBS 109366</strain>
    </source>
</reference>
<keyword evidence="2" id="KW-1185">Reference proteome</keyword>
<dbReference type="EMBL" id="JANBUJ010000584">
    <property type="protein sequence ID" value="KAJ2771173.1"/>
    <property type="molecule type" value="Genomic_DNA"/>
</dbReference>
<proteinExistence type="predicted"/>
<evidence type="ECO:0000313" key="1">
    <source>
        <dbReference type="EMBL" id="KAJ2771173.1"/>
    </source>
</evidence>
<evidence type="ECO:0000313" key="2">
    <source>
        <dbReference type="Proteomes" id="UP001140234"/>
    </source>
</evidence>